<keyword evidence="3" id="KW-1003">Cell membrane</keyword>
<evidence type="ECO:0000256" key="4">
    <source>
        <dbReference type="ARBA" id="ARBA00022692"/>
    </source>
</evidence>
<dbReference type="GO" id="GO:0055085">
    <property type="term" value="P:transmembrane transport"/>
    <property type="evidence" value="ECO:0007669"/>
    <property type="project" value="InterPro"/>
</dbReference>
<evidence type="ECO:0000256" key="5">
    <source>
        <dbReference type="ARBA" id="ARBA00022989"/>
    </source>
</evidence>
<keyword evidence="2 7" id="KW-0813">Transport</keyword>
<feature type="transmembrane region" description="Helical" evidence="7">
    <location>
        <begin position="175"/>
        <end position="201"/>
    </location>
</feature>
<feature type="domain" description="ABC transmembrane type-1" evidence="8">
    <location>
        <begin position="96"/>
        <end position="311"/>
    </location>
</feature>
<dbReference type="Gene3D" id="1.10.3720.10">
    <property type="entry name" value="MetI-like"/>
    <property type="match status" value="1"/>
</dbReference>
<evidence type="ECO:0000256" key="7">
    <source>
        <dbReference type="RuleBase" id="RU363032"/>
    </source>
</evidence>
<dbReference type="EMBL" id="CP045201">
    <property type="protein sequence ID" value="QOL82107.1"/>
    <property type="molecule type" value="Genomic_DNA"/>
</dbReference>
<dbReference type="AlphaFoldDB" id="A0A7L9WQX1"/>
<keyword evidence="5 7" id="KW-1133">Transmembrane helix</keyword>
<dbReference type="KEGG" id="pshq:F3W81_15485"/>
<dbReference type="RefSeq" id="WP_193080052.1">
    <property type="nucleotide sequence ID" value="NZ_CP045201.1"/>
</dbReference>
<feature type="transmembrane region" description="Helical" evidence="7">
    <location>
        <begin position="98"/>
        <end position="120"/>
    </location>
</feature>
<dbReference type="PANTHER" id="PTHR43163">
    <property type="entry name" value="DIPEPTIDE TRANSPORT SYSTEM PERMEASE PROTEIN DPPB-RELATED"/>
    <property type="match status" value="1"/>
</dbReference>
<name>A0A7L9WQX1_9RHOB</name>
<sequence length="333" mass="36322">MPRLVKKLASAIGLLLAVVVLNFLLIQLAPGDPVSVIVGEMGGASEDLIAQMRAEYGLDKPVWLQLLIYIGKICTGDFGFSYYFKQPVLDLILQRLPATILLVITALITAVILGTLMGIFSARKPKGVLSHFVTIFSLVGYAAPVFWTGLMLLIVFASIFPIFPVSGMMNVRGNATWYGAVFDVLHHLVLPAVTLASIYVATYSRLSRASMLDVLGSDYIRTARAKGLSERRVVFGHALRNGLIPVVTMIGLQFGQLFAGAVLVETVFNWPGLGRLAYESILRRDYPTLLGILFFSAILVMVANILTDLAYGKIDPRIGGRRRKKARPAGARP</sequence>
<dbReference type="Proteomes" id="UP000594118">
    <property type="component" value="Chromosome"/>
</dbReference>
<dbReference type="Pfam" id="PF00528">
    <property type="entry name" value="BPD_transp_1"/>
    <property type="match status" value="1"/>
</dbReference>
<proteinExistence type="inferred from homology"/>
<feature type="transmembrane region" description="Helical" evidence="7">
    <location>
        <begin position="132"/>
        <end position="163"/>
    </location>
</feature>
<gene>
    <name evidence="9" type="ORF">F3W81_15485</name>
</gene>
<dbReference type="Pfam" id="PF19300">
    <property type="entry name" value="BPD_transp_1_N"/>
    <property type="match status" value="1"/>
</dbReference>
<evidence type="ECO:0000256" key="6">
    <source>
        <dbReference type="ARBA" id="ARBA00023136"/>
    </source>
</evidence>
<dbReference type="InterPro" id="IPR045621">
    <property type="entry name" value="BPD_transp_1_N"/>
</dbReference>
<evidence type="ECO:0000313" key="10">
    <source>
        <dbReference type="Proteomes" id="UP000594118"/>
    </source>
</evidence>
<feature type="transmembrane region" description="Helical" evidence="7">
    <location>
        <begin position="242"/>
        <end position="268"/>
    </location>
</feature>
<dbReference type="GO" id="GO:0005886">
    <property type="term" value="C:plasma membrane"/>
    <property type="evidence" value="ECO:0007669"/>
    <property type="project" value="UniProtKB-SubCell"/>
</dbReference>
<dbReference type="CDD" id="cd06261">
    <property type="entry name" value="TM_PBP2"/>
    <property type="match status" value="1"/>
</dbReference>
<evidence type="ECO:0000259" key="8">
    <source>
        <dbReference type="PROSITE" id="PS50928"/>
    </source>
</evidence>
<organism evidence="9 10">
    <name type="scientific">Pseudooceanicola spongiae</name>
    <dbReference type="NCBI Taxonomy" id="2613965"/>
    <lineage>
        <taxon>Bacteria</taxon>
        <taxon>Pseudomonadati</taxon>
        <taxon>Pseudomonadota</taxon>
        <taxon>Alphaproteobacteria</taxon>
        <taxon>Rhodobacterales</taxon>
        <taxon>Paracoccaceae</taxon>
        <taxon>Pseudooceanicola</taxon>
    </lineage>
</organism>
<accession>A0A7L9WQX1</accession>
<dbReference type="SUPFAM" id="SSF161098">
    <property type="entry name" value="MetI-like"/>
    <property type="match status" value="1"/>
</dbReference>
<feature type="transmembrane region" description="Helical" evidence="7">
    <location>
        <begin position="288"/>
        <end position="311"/>
    </location>
</feature>
<evidence type="ECO:0000256" key="3">
    <source>
        <dbReference type="ARBA" id="ARBA00022475"/>
    </source>
</evidence>
<comment type="subcellular location">
    <subcellularLocation>
        <location evidence="1 7">Cell membrane</location>
        <topology evidence="1 7">Multi-pass membrane protein</topology>
    </subcellularLocation>
</comment>
<evidence type="ECO:0000256" key="2">
    <source>
        <dbReference type="ARBA" id="ARBA00022448"/>
    </source>
</evidence>
<evidence type="ECO:0000256" key="1">
    <source>
        <dbReference type="ARBA" id="ARBA00004651"/>
    </source>
</evidence>
<reference evidence="9 10" key="1">
    <citation type="submission" date="2019-10" db="EMBL/GenBank/DDBJ databases">
        <title>Pseudopuniceibacterium sp. HQ09 islated from Antarctica.</title>
        <authorList>
            <person name="Liao L."/>
            <person name="Su S."/>
            <person name="Chen B."/>
            <person name="Yu Y."/>
        </authorList>
    </citation>
    <scope>NUCLEOTIDE SEQUENCE [LARGE SCALE GENOMIC DNA]</scope>
    <source>
        <strain evidence="9 10">HQ09</strain>
    </source>
</reference>
<dbReference type="InterPro" id="IPR000515">
    <property type="entry name" value="MetI-like"/>
</dbReference>
<dbReference type="PANTHER" id="PTHR43163:SF9">
    <property type="entry name" value="ABC TRANSPORTER PERMEASE PROTEIN"/>
    <property type="match status" value="1"/>
</dbReference>
<evidence type="ECO:0000313" key="9">
    <source>
        <dbReference type="EMBL" id="QOL82107.1"/>
    </source>
</evidence>
<comment type="similarity">
    <text evidence="7">Belongs to the binding-protein-dependent transport system permease family.</text>
</comment>
<protein>
    <submittedName>
        <fullName evidence="9">ABC transporter permease subunit</fullName>
    </submittedName>
</protein>
<dbReference type="PROSITE" id="PS50928">
    <property type="entry name" value="ABC_TM1"/>
    <property type="match status" value="1"/>
</dbReference>
<keyword evidence="10" id="KW-1185">Reference proteome</keyword>
<keyword evidence="4 7" id="KW-0812">Transmembrane</keyword>
<dbReference type="InterPro" id="IPR035906">
    <property type="entry name" value="MetI-like_sf"/>
</dbReference>
<keyword evidence="6 7" id="KW-0472">Membrane</keyword>